<dbReference type="InterPro" id="IPR022092">
    <property type="entry name" value="TMF_DNA-bd"/>
</dbReference>
<gene>
    <name evidence="3" type="ORF">EJ05DRAFT_189050</name>
</gene>
<protein>
    <recommendedName>
        <fullName evidence="5">TATA element modulatory factor 1 TATA binding domain-containing protein</fullName>
    </recommendedName>
</protein>
<dbReference type="AlphaFoldDB" id="A0A6A6WGE4"/>
<feature type="compositionally biased region" description="Polar residues" evidence="2">
    <location>
        <begin position="76"/>
        <end position="86"/>
    </location>
</feature>
<organism evidence="3 4">
    <name type="scientific">Pseudovirgaria hyperparasitica</name>
    <dbReference type="NCBI Taxonomy" id="470096"/>
    <lineage>
        <taxon>Eukaryota</taxon>
        <taxon>Fungi</taxon>
        <taxon>Dikarya</taxon>
        <taxon>Ascomycota</taxon>
        <taxon>Pezizomycotina</taxon>
        <taxon>Dothideomycetes</taxon>
        <taxon>Dothideomycetes incertae sedis</taxon>
        <taxon>Acrospermales</taxon>
        <taxon>Acrospermaceae</taxon>
        <taxon>Pseudovirgaria</taxon>
    </lineage>
</organism>
<dbReference type="GeneID" id="54480719"/>
<evidence type="ECO:0000313" key="4">
    <source>
        <dbReference type="Proteomes" id="UP000799437"/>
    </source>
</evidence>
<name>A0A6A6WGE4_9PEZI</name>
<feature type="compositionally biased region" description="Basic and acidic residues" evidence="2">
    <location>
        <begin position="89"/>
        <end position="109"/>
    </location>
</feature>
<feature type="coiled-coil region" evidence="1">
    <location>
        <begin position="247"/>
        <end position="419"/>
    </location>
</feature>
<evidence type="ECO:0008006" key="5">
    <source>
        <dbReference type="Google" id="ProtNLM"/>
    </source>
</evidence>
<dbReference type="GO" id="GO:0005794">
    <property type="term" value="C:Golgi apparatus"/>
    <property type="evidence" value="ECO:0007669"/>
    <property type="project" value="TreeGrafter"/>
</dbReference>
<reference evidence="3" key="1">
    <citation type="journal article" date="2020" name="Stud. Mycol.">
        <title>101 Dothideomycetes genomes: a test case for predicting lifestyles and emergence of pathogens.</title>
        <authorList>
            <person name="Haridas S."/>
            <person name="Albert R."/>
            <person name="Binder M."/>
            <person name="Bloem J."/>
            <person name="Labutti K."/>
            <person name="Salamov A."/>
            <person name="Andreopoulos B."/>
            <person name="Baker S."/>
            <person name="Barry K."/>
            <person name="Bills G."/>
            <person name="Bluhm B."/>
            <person name="Cannon C."/>
            <person name="Castanera R."/>
            <person name="Culley D."/>
            <person name="Daum C."/>
            <person name="Ezra D."/>
            <person name="Gonzalez J."/>
            <person name="Henrissat B."/>
            <person name="Kuo A."/>
            <person name="Liang C."/>
            <person name="Lipzen A."/>
            <person name="Lutzoni F."/>
            <person name="Magnuson J."/>
            <person name="Mondo S."/>
            <person name="Nolan M."/>
            <person name="Ohm R."/>
            <person name="Pangilinan J."/>
            <person name="Park H.-J."/>
            <person name="Ramirez L."/>
            <person name="Alfaro M."/>
            <person name="Sun H."/>
            <person name="Tritt A."/>
            <person name="Yoshinaga Y."/>
            <person name="Zwiers L.-H."/>
            <person name="Turgeon B."/>
            <person name="Goodwin S."/>
            <person name="Spatafora J."/>
            <person name="Crous P."/>
            <person name="Grigoriev I."/>
        </authorList>
    </citation>
    <scope>NUCLEOTIDE SEQUENCE</scope>
    <source>
        <strain evidence="3">CBS 121739</strain>
    </source>
</reference>
<dbReference type="Proteomes" id="UP000799437">
    <property type="component" value="Unassembled WGS sequence"/>
</dbReference>
<dbReference type="Pfam" id="PF12329">
    <property type="entry name" value="TMF_DNA_bd"/>
    <property type="match status" value="1"/>
</dbReference>
<evidence type="ECO:0000313" key="3">
    <source>
        <dbReference type="EMBL" id="KAF2761922.1"/>
    </source>
</evidence>
<accession>A0A6A6WGE4</accession>
<proteinExistence type="predicted"/>
<dbReference type="EMBL" id="ML996566">
    <property type="protein sequence ID" value="KAF2761922.1"/>
    <property type="molecule type" value="Genomic_DNA"/>
</dbReference>
<sequence>MLTWAEGMSRAGSQSRSAAAVQKSRLQEKLERATQGRSPSASRPSVEIQRTASPVIADTTRSSIDSRTSEIIKALNQVNSDNIPTSSEPDTKDEEKTEEIVEEKSKIEEVASINEDTPKAADIQPSATITTINDPEDLPQISQDSASVAPIAVEEANPNVPAINLPAEDAQVASQPRPKSPTTLDSELTMLQRAHTQTLEEHQAEITSHLERIDALQSKLNYLSDQLSATSKASAEAAPASSPEKKLAEKDNQIAGLLKEGEKLSKKELQQSGLIKKLRVKIGEQDIEIADLKRRVTKAEEITVEERERTRRAEAAEKLSQEKLKIVARIEKDVEEIKREKESASITITELRKQLADSVTRAEQAEKKAQSGALEAERRTVAKLNEELEDIKIEKKLAEDRAKTEVQDVKEEAARQSERSKVVEMELKSEISVSYPCQNVFVA</sequence>
<feature type="compositionally biased region" description="Low complexity" evidence="2">
    <location>
        <begin position="9"/>
        <end position="20"/>
    </location>
</feature>
<keyword evidence="4" id="KW-1185">Reference proteome</keyword>
<dbReference type="GO" id="GO:0005783">
    <property type="term" value="C:endoplasmic reticulum"/>
    <property type="evidence" value="ECO:0007669"/>
    <property type="project" value="TreeGrafter"/>
</dbReference>
<dbReference type="PANTHER" id="PTHR46515:SF1">
    <property type="entry name" value="TATA ELEMENT MODULATORY FACTOR"/>
    <property type="match status" value="1"/>
</dbReference>
<evidence type="ECO:0000256" key="1">
    <source>
        <dbReference type="SAM" id="Coils"/>
    </source>
</evidence>
<feature type="compositionally biased region" description="Polar residues" evidence="2">
    <location>
        <begin position="35"/>
        <end position="52"/>
    </location>
</feature>
<dbReference type="RefSeq" id="XP_033604373.1">
    <property type="nucleotide sequence ID" value="XM_033739665.1"/>
</dbReference>
<dbReference type="OrthoDB" id="74178at2759"/>
<keyword evidence="1" id="KW-0175">Coiled coil</keyword>
<feature type="compositionally biased region" description="Basic and acidic residues" evidence="2">
    <location>
        <begin position="25"/>
        <end position="34"/>
    </location>
</feature>
<feature type="region of interest" description="Disordered" evidence="2">
    <location>
        <begin position="1"/>
        <end position="126"/>
    </location>
</feature>
<evidence type="ECO:0000256" key="2">
    <source>
        <dbReference type="SAM" id="MobiDB-lite"/>
    </source>
</evidence>
<dbReference type="InterPro" id="IPR052602">
    <property type="entry name" value="Growth_transcription_reg"/>
</dbReference>
<feature type="compositionally biased region" description="Low complexity" evidence="2">
    <location>
        <begin position="58"/>
        <end position="72"/>
    </location>
</feature>
<dbReference type="PANTHER" id="PTHR46515">
    <property type="entry name" value="TATA ELEMENT MODULATORY FACTOR TMF1"/>
    <property type="match status" value="1"/>
</dbReference>